<comment type="caution">
    <text evidence="1">The sequence shown here is derived from an EMBL/GenBank/DDBJ whole genome shotgun (WGS) entry which is preliminary data.</text>
</comment>
<reference evidence="2" key="1">
    <citation type="journal article" date="2018" name="Nat. Plants">
        <title>Whole-genome landscape of Medicago truncatula symbiotic genes.</title>
        <authorList>
            <person name="Pecrix Y."/>
            <person name="Staton S.E."/>
            <person name="Sallet E."/>
            <person name="Lelandais-Briere C."/>
            <person name="Moreau S."/>
            <person name="Carrere S."/>
            <person name="Blein T."/>
            <person name="Jardinaud M.F."/>
            <person name="Latrasse D."/>
            <person name="Zouine M."/>
            <person name="Zahm M."/>
            <person name="Kreplak J."/>
            <person name="Mayjonade B."/>
            <person name="Satge C."/>
            <person name="Perez M."/>
            <person name="Cauet S."/>
            <person name="Marande W."/>
            <person name="Chantry-Darmon C."/>
            <person name="Lopez-Roques C."/>
            <person name="Bouchez O."/>
            <person name="Berard A."/>
            <person name="Debelle F."/>
            <person name="Munos S."/>
            <person name="Bendahmane A."/>
            <person name="Berges H."/>
            <person name="Niebel A."/>
            <person name="Buitink J."/>
            <person name="Frugier F."/>
            <person name="Benhamed M."/>
            <person name="Crespi M."/>
            <person name="Gouzy J."/>
            <person name="Gamas P."/>
        </authorList>
    </citation>
    <scope>NUCLEOTIDE SEQUENCE [LARGE SCALE GENOMIC DNA]</scope>
    <source>
        <strain evidence="2">cv. Jemalong A17</strain>
    </source>
</reference>
<evidence type="ECO:0000313" key="2">
    <source>
        <dbReference type="Proteomes" id="UP000265566"/>
    </source>
</evidence>
<proteinExistence type="predicted"/>
<protein>
    <submittedName>
        <fullName evidence="1">Uncharacterized protein</fullName>
    </submittedName>
</protein>
<accession>A0A396IPT8</accession>
<evidence type="ECO:0000313" key="1">
    <source>
        <dbReference type="EMBL" id="RHN66364.1"/>
    </source>
</evidence>
<organism evidence="1 2">
    <name type="scientific">Medicago truncatula</name>
    <name type="common">Barrel medic</name>
    <name type="synonym">Medicago tribuloides</name>
    <dbReference type="NCBI Taxonomy" id="3880"/>
    <lineage>
        <taxon>Eukaryota</taxon>
        <taxon>Viridiplantae</taxon>
        <taxon>Streptophyta</taxon>
        <taxon>Embryophyta</taxon>
        <taxon>Tracheophyta</taxon>
        <taxon>Spermatophyta</taxon>
        <taxon>Magnoliopsida</taxon>
        <taxon>eudicotyledons</taxon>
        <taxon>Gunneridae</taxon>
        <taxon>Pentapetalae</taxon>
        <taxon>rosids</taxon>
        <taxon>fabids</taxon>
        <taxon>Fabales</taxon>
        <taxon>Fabaceae</taxon>
        <taxon>Papilionoideae</taxon>
        <taxon>50 kb inversion clade</taxon>
        <taxon>NPAAA clade</taxon>
        <taxon>Hologalegina</taxon>
        <taxon>IRL clade</taxon>
        <taxon>Trifolieae</taxon>
        <taxon>Medicago</taxon>
    </lineage>
</organism>
<sequence>MLFLTVLLLERVLHRKQFSNLDSTSSICNGKENKNLFLSIKNTL</sequence>
<dbReference type="Proteomes" id="UP000265566">
    <property type="component" value="Chromosome 3"/>
</dbReference>
<dbReference type="EMBL" id="PSQE01000003">
    <property type="protein sequence ID" value="RHN66364.1"/>
    <property type="molecule type" value="Genomic_DNA"/>
</dbReference>
<name>A0A396IPT8_MEDTR</name>
<dbReference type="Gramene" id="rna14331">
    <property type="protein sequence ID" value="RHN66364.1"/>
    <property type="gene ID" value="gene14331"/>
</dbReference>
<dbReference type="AlphaFoldDB" id="A0A396IPT8"/>
<gene>
    <name evidence="1" type="ORF">MtrunA17_Chr3g0090121</name>
</gene>